<keyword evidence="14 22" id="KW-0472">Membrane</keyword>
<gene>
    <name evidence="28" type="ORF">M569_04543</name>
</gene>
<dbReference type="Pfam" id="PF01453">
    <property type="entry name" value="B_lectin"/>
    <property type="match status" value="1"/>
</dbReference>
<keyword evidence="7" id="KW-0808">Transferase</keyword>
<dbReference type="InterPro" id="IPR036426">
    <property type="entry name" value="Bulb-type_lectin_dom_sf"/>
</dbReference>
<dbReference type="SUPFAM" id="SSF51110">
    <property type="entry name" value="alpha-D-mannose-specific plant lectins"/>
    <property type="match status" value="1"/>
</dbReference>
<dbReference type="GO" id="GO:0002229">
    <property type="term" value="P:defense response to oomycetes"/>
    <property type="evidence" value="ECO:0007669"/>
    <property type="project" value="UniProtKB-ARBA"/>
</dbReference>
<dbReference type="AlphaFoldDB" id="S8CSG8"/>
<evidence type="ECO:0000256" key="19">
    <source>
        <dbReference type="ARBA" id="ARBA00048679"/>
    </source>
</evidence>
<evidence type="ECO:0000256" key="7">
    <source>
        <dbReference type="ARBA" id="ARBA00022679"/>
    </source>
</evidence>
<name>S8CSG8_9LAMI</name>
<dbReference type="InterPro" id="IPR001480">
    <property type="entry name" value="Bulb-type_lectin_dom"/>
</dbReference>
<evidence type="ECO:0000256" key="6">
    <source>
        <dbReference type="ARBA" id="ARBA00022527"/>
    </source>
</evidence>
<dbReference type="InterPro" id="IPR003609">
    <property type="entry name" value="Pan_app"/>
</dbReference>
<comment type="subcellular location">
    <subcellularLocation>
        <location evidence="1">Cell membrane</location>
        <topology evidence="1">Single-pass type I membrane protein</topology>
    </subcellularLocation>
</comment>
<dbReference type="Gene3D" id="3.30.200.20">
    <property type="entry name" value="Phosphorylase Kinase, domain 1"/>
    <property type="match status" value="1"/>
</dbReference>
<dbReference type="InterPro" id="IPR000858">
    <property type="entry name" value="S_locus_glycoprot_dom"/>
</dbReference>
<feature type="domain" description="Apple" evidence="27">
    <location>
        <begin position="335"/>
        <end position="417"/>
    </location>
</feature>
<dbReference type="Proteomes" id="UP000015453">
    <property type="component" value="Unassembled WGS sequence"/>
</dbReference>
<keyword evidence="20" id="KW-0245">EGF-like domain</keyword>
<comment type="catalytic activity">
    <reaction evidence="18">
        <text>L-threonyl-[protein] + ATP = O-phospho-L-threonyl-[protein] + ADP + H(+)</text>
        <dbReference type="Rhea" id="RHEA:46608"/>
        <dbReference type="Rhea" id="RHEA-COMP:11060"/>
        <dbReference type="Rhea" id="RHEA-COMP:11605"/>
        <dbReference type="ChEBI" id="CHEBI:15378"/>
        <dbReference type="ChEBI" id="CHEBI:30013"/>
        <dbReference type="ChEBI" id="CHEBI:30616"/>
        <dbReference type="ChEBI" id="CHEBI:61977"/>
        <dbReference type="ChEBI" id="CHEBI:456216"/>
        <dbReference type="EC" id="2.7.11.1"/>
    </reaction>
</comment>
<keyword evidence="12 21" id="KW-0067">ATP-binding</keyword>
<evidence type="ECO:0000256" key="15">
    <source>
        <dbReference type="ARBA" id="ARBA00023157"/>
    </source>
</evidence>
<dbReference type="GO" id="GO:0004674">
    <property type="term" value="F:protein serine/threonine kinase activity"/>
    <property type="evidence" value="ECO:0007669"/>
    <property type="project" value="UniProtKB-KW"/>
</dbReference>
<dbReference type="GO" id="GO:0005524">
    <property type="term" value="F:ATP binding"/>
    <property type="evidence" value="ECO:0007669"/>
    <property type="project" value="UniProtKB-UniRule"/>
</dbReference>
<comment type="caution">
    <text evidence="20">Lacks conserved residue(s) required for the propagation of feature annotation.</text>
</comment>
<dbReference type="InterPro" id="IPR000719">
    <property type="entry name" value="Prot_kinase_dom"/>
</dbReference>
<feature type="binding site" evidence="21">
    <location>
        <position position="546"/>
    </location>
    <ligand>
        <name>ATP</name>
        <dbReference type="ChEBI" id="CHEBI:30616"/>
    </ligand>
</feature>
<evidence type="ECO:0000256" key="10">
    <source>
        <dbReference type="ARBA" id="ARBA00022741"/>
    </source>
</evidence>
<dbReference type="Gene3D" id="2.90.10.10">
    <property type="entry name" value="Bulb-type lectin domain"/>
    <property type="match status" value="1"/>
</dbReference>
<keyword evidence="16" id="KW-0675">Receptor</keyword>
<evidence type="ECO:0000256" key="20">
    <source>
        <dbReference type="PROSITE-ProRule" id="PRU00076"/>
    </source>
</evidence>
<keyword evidence="11" id="KW-0418">Kinase</keyword>
<dbReference type="InterPro" id="IPR000742">
    <property type="entry name" value="EGF"/>
</dbReference>
<feature type="domain" description="Protein kinase" evidence="24">
    <location>
        <begin position="518"/>
        <end position="738"/>
    </location>
</feature>
<dbReference type="PIRSF" id="PIRSF000641">
    <property type="entry name" value="SRK"/>
    <property type="match status" value="1"/>
</dbReference>
<dbReference type="SMART" id="SM00473">
    <property type="entry name" value="PAN_AP"/>
    <property type="match status" value="1"/>
</dbReference>
<evidence type="ECO:0000256" key="18">
    <source>
        <dbReference type="ARBA" id="ARBA00047899"/>
    </source>
</evidence>
<keyword evidence="29" id="KW-1185">Reference proteome</keyword>
<reference evidence="28 29" key="1">
    <citation type="journal article" date="2013" name="BMC Genomics">
        <title>The miniature genome of a carnivorous plant Genlisea aurea contains a low number of genes and short non-coding sequences.</title>
        <authorList>
            <person name="Leushkin E.V."/>
            <person name="Sutormin R.A."/>
            <person name="Nabieva E.R."/>
            <person name="Penin A.A."/>
            <person name="Kondrashov A.S."/>
            <person name="Logacheva M.D."/>
        </authorList>
    </citation>
    <scope>NUCLEOTIDE SEQUENCE [LARGE SCALE GENOMIC DNA]</scope>
</reference>
<dbReference type="CDD" id="cd14066">
    <property type="entry name" value="STKc_IRAK"/>
    <property type="match status" value="1"/>
</dbReference>
<keyword evidence="8 22" id="KW-0812">Transmembrane</keyword>
<comment type="similarity">
    <text evidence="2">In the N-terminal section; belongs to the leguminous lectin family.</text>
</comment>
<proteinExistence type="inferred from homology"/>
<evidence type="ECO:0000256" key="3">
    <source>
        <dbReference type="ARBA" id="ARBA00010217"/>
    </source>
</evidence>
<dbReference type="PROSITE" id="PS50011">
    <property type="entry name" value="PROTEIN_KINASE_DOM"/>
    <property type="match status" value="1"/>
</dbReference>
<protein>
    <recommendedName>
        <fullName evidence="4">non-specific serine/threonine protein kinase</fullName>
        <ecNumber evidence="4">2.7.11.1</ecNumber>
    </recommendedName>
</protein>
<dbReference type="PROSITE" id="PS00108">
    <property type="entry name" value="PROTEIN_KINASE_ST"/>
    <property type="match status" value="1"/>
</dbReference>
<dbReference type="InterPro" id="IPR011009">
    <property type="entry name" value="Kinase-like_dom_sf"/>
</dbReference>
<dbReference type="EMBL" id="AUSU01001773">
    <property type="protein sequence ID" value="EPS70219.1"/>
    <property type="molecule type" value="Genomic_DNA"/>
</dbReference>
<dbReference type="OrthoDB" id="785331at2759"/>
<feature type="chain" id="PRO_5004549700" description="non-specific serine/threonine protein kinase" evidence="23">
    <location>
        <begin position="17"/>
        <end position="738"/>
    </location>
</feature>
<dbReference type="EC" id="2.7.11.1" evidence="4"/>
<feature type="transmembrane region" description="Helical" evidence="22">
    <location>
        <begin position="432"/>
        <end position="454"/>
    </location>
</feature>
<dbReference type="CDD" id="cd00028">
    <property type="entry name" value="B_lectin"/>
    <property type="match status" value="1"/>
</dbReference>
<evidence type="ECO:0000256" key="11">
    <source>
        <dbReference type="ARBA" id="ARBA00022777"/>
    </source>
</evidence>
<comment type="catalytic activity">
    <reaction evidence="19">
        <text>L-seryl-[protein] + ATP = O-phospho-L-seryl-[protein] + ADP + H(+)</text>
        <dbReference type="Rhea" id="RHEA:17989"/>
        <dbReference type="Rhea" id="RHEA-COMP:9863"/>
        <dbReference type="Rhea" id="RHEA-COMP:11604"/>
        <dbReference type="ChEBI" id="CHEBI:15378"/>
        <dbReference type="ChEBI" id="CHEBI:29999"/>
        <dbReference type="ChEBI" id="CHEBI:30616"/>
        <dbReference type="ChEBI" id="CHEBI:83421"/>
        <dbReference type="ChEBI" id="CHEBI:456216"/>
        <dbReference type="EC" id="2.7.11.1"/>
    </reaction>
</comment>
<evidence type="ECO:0000256" key="2">
    <source>
        <dbReference type="ARBA" id="ARBA00008536"/>
    </source>
</evidence>
<evidence type="ECO:0000256" key="16">
    <source>
        <dbReference type="ARBA" id="ARBA00023170"/>
    </source>
</evidence>
<dbReference type="PROSITE" id="PS00107">
    <property type="entry name" value="PROTEIN_KINASE_ATP"/>
    <property type="match status" value="1"/>
</dbReference>
<dbReference type="Pfam" id="PF08276">
    <property type="entry name" value="PAN_2"/>
    <property type="match status" value="1"/>
</dbReference>
<evidence type="ECO:0000256" key="5">
    <source>
        <dbReference type="ARBA" id="ARBA00022475"/>
    </source>
</evidence>
<feature type="non-terminal residue" evidence="28">
    <location>
        <position position="1"/>
    </location>
</feature>
<keyword evidence="17" id="KW-0325">Glycoprotein</keyword>
<evidence type="ECO:0000256" key="4">
    <source>
        <dbReference type="ARBA" id="ARBA00012513"/>
    </source>
</evidence>
<dbReference type="InterPro" id="IPR024171">
    <property type="entry name" value="SRK-like_kinase"/>
</dbReference>
<dbReference type="Gene3D" id="1.10.510.10">
    <property type="entry name" value="Transferase(Phosphotransferase) domain 1"/>
    <property type="match status" value="1"/>
</dbReference>
<dbReference type="InterPro" id="IPR017441">
    <property type="entry name" value="Protein_kinase_ATP_BS"/>
</dbReference>
<accession>S8CSG8</accession>
<keyword evidence="9 23" id="KW-0732">Signal</keyword>
<evidence type="ECO:0000256" key="14">
    <source>
        <dbReference type="ARBA" id="ARBA00023136"/>
    </source>
</evidence>
<dbReference type="InterPro" id="IPR001245">
    <property type="entry name" value="Ser-Thr/Tyr_kinase_cat_dom"/>
</dbReference>
<evidence type="ECO:0000313" key="29">
    <source>
        <dbReference type="Proteomes" id="UP000015453"/>
    </source>
</evidence>
<evidence type="ECO:0000259" key="26">
    <source>
        <dbReference type="PROSITE" id="PS50927"/>
    </source>
</evidence>
<dbReference type="InterPro" id="IPR008271">
    <property type="entry name" value="Ser/Thr_kinase_AS"/>
</dbReference>
<organism evidence="28 29">
    <name type="scientific">Genlisea aurea</name>
    <dbReference type="NCBI Taxonomy" id="192259"/>
    <lineage>
        <taxon>Eukaryota</taxon>
        <taxon>Viridiplantae</taxon>
        <taxon>Streptophyta</taxon>
        <taxon>Embryophyta</taxon>
        <taxon>Tracheophyta</taxon>
        <taxon>Spermatophyta</taxon>
        <taxon>Magnoliopsida</taxon>
        <taxon>eudicotyledons</taxon>
        <taxon>Gunneridae</taxon>
        <taxon>Pentapetalae</taxon>
        <taxon>asterids</taxon>
        <taxon>lamiids</taxon>
        <taxon>Lamiales</taxon>
        <taxon>Lentibulariaceae</taxon>
        <taxon>Genlisea</taxon>
    </lineage>
</organism>
<evidence type="ECO:0000256" key="8">
    <source>
        <dbReference type="ARBA" id="ARBA00022692"/>
    </source>
</evidence>
<dbReference type="SUPFAM" id="SSF56112">
    <property type="entry name" value="Protein kinase-like (PK-like)"/>
    <property type="match status" value="1"/>
</dbReference>
<evidence type="ECO:0000256" key="13">
    <source>
        <dbReference type="ARBA" id="ARBA00022989"/>
    </source>
</evidence>
<dbReference type="PROSITE" id="PS50927">
    <property type="entry name" value="BULB_LECTIN"/>
    <property type="match status" value="1"/>
</dbReference>
<keyword evidence="15" id="KW-1015">Disulfide bond</keyword>
<dbReference type="FunFam" id="1.10.510.10:FF:000240">
    <property type="entry name" value="Lectin-domain containing receptor kinase A4.3"/>
    <property type="match status" value="1"/>
</dbReference>
<dbReference type="PANTHER" id="PTHR32444:SF89">
    <property type="entry name" value="S GLYCOPROTEIN"/>
    <property type="match status" value="1"/>
</dbReference>
<evidence type="ECO:0000313" key="28">
    <source>
        <dbReference type="EMBL" id="EPS70219.1"/>
    </source>
</evidence>
<dbReference type="SMART" id="SM00108">
    <property type="entry name" value="B_lectin"/>
    <property type="match status" value="1"/>
</dbReference>
<keyword evidence="6" id="KW-0723">Serine/threonine-protein kinase</keyword>
<dbReference type="SMART" id="SM00220">
    <property type="entry name" value="S_TKc"/>
    <property type="match status" value="1"/>
</dbReference>
<evidence type="ECO:0000256" key="22">
    <source>
        <dbReference type="SAM" id="Phobius"/>
    </source>
</evidence>
<dbReference type="PANTHER" id="PTHR32444">
    <property type="entry name" value="BULB-TYPE LECTIN DOMAIN-CONTAINING PROTEIN"/>
    <property type="match status" value="1"/>
</dbReference>
<evidence type="ECO:0000256" key="9">
    <source>
        <dbReference type="ARBA" id="ARBA00022729"/>
    </source>
</evidence>
<keyword evidence="10 21" id="KW-0547">Nucleotide-binding</keyword>
<evidence type="ECO:0000259" key="25">
    <source>
        <dbReference type="PROSITE" id="PS50026"/>
    </source>
</evidence>
<evidence type="ECO:0000259" key="24">
    <source>
        <dbReference type="PROSITE" id="PS50011"/>
    </source>
</evidence>
<dbReference type="PROSITE" id="PS50948">
    <property type="entry name" value="PAN"/>
    <property type="match status" value="1"/>
</dbReference>
<sequence>WIFSVWFTLIVPLISASISLITPSQFLAGNATTLLSPGQEFELGFFSGENPDNWYVGIWYYNIQPRTVVWVANRDSPVKSAASSNFTIIPGGNLALLNDSGIPVWISSSFSGGAEIATVAELLDDGNLIVRYESDAGNYIWQSFDHPTDTLLPGMKLGWDSKTGENRAITSWKDSGDPSTGDYAFRMNTSGFPEVYLTNQGVIMYRSGPWNGLRFSGVPEMAPNSVLTFNFVMTPQEITYSFNLLNKSVYSILVMKSYGSLQRLTWIPSTKIWNLFWYAPTDQCDDYGVCGFNGICDVNSSPVCRCLKGFQPKNLQAWNLRDGSDGCVIVNGFDCETDGFYLMNNVKLPDSAAATVDPESGLDRCREACRKNCSCRGYSAVNVAAGGSGCATWTADLYDMRQFTAAEGGQDFYLRVPAVDLESKTKLTTAKMIGIVSASAVFIALVSFSSFLLWKNKKNRPRRNGLTHPKILSLRERSQDLLLISTMNKRENPVESTDEELDLPIFDYATLLEATDEFSDSNKLGKGGFGSVYKGKLMDGREIAVKRLSKSSIQGDGEFTNEMKMIARLQHRNLVRLLGCCVDMDEKMLVYEYMENNSLDSILFRKDKSSILDWPTRFNIICGVSRGLLYLHQDSRFRIVHRDLKASNILLDADMNPKISDFGMARIFAGDQIEAQTKRVVGTYGYMSPEYAMDGIFSVKSDVFSFGVLVLEIVTGTKNRGFYRANSQLNLLPHVSRN</sequence>
<keyword evidence="5" id="KW-1003">Cell membrane</keyword>
<evidence type="ECO:0000256" key="21">
    <source>
        <dbReference type="PROSITE-ProRule" id="PRU10141"/>
    </source>
</evidence>
<dbReference type="Pfam" id="PF00954">
    <property type="entry name" value="S_locus_glycop"/>
    <property type="match status" value="1"/>
</dbReference>
<evidence type="ECO:0000256" key="1">
    <source>
        <dbReference type="ARBA" id="ARBA00004251"/>
    </source>
</evidence>
<dbReference type="GO" id="GO:0048544">
    <property type="term" value="P:recognition of pollen"/>
    <property type="evidence" value="ECO:0007669"/>
    <property type="project" value="InterPro"/>
</dbReference>
<dbReference type="CDD" id="cd01098">
    <property type="entry name" value="PAN_AP_plant"/>
    <property type="match status" value="1"/>
</dbReference>
<comment type="similarity">
    <text evidence="3">In the C-terminal section; belongs to the protein kinase superfamily. Ser/Thr protein kinase family.</text>
</comment>
<dbReference type="PROSITE" id="PS50026">
    <property type="entry name" value="EGF_3"/>
    <property type="match status" value="1"/>
</dbReference>
<comment type="caution">
    <text evidence="28">The sequence shown here is derived from an EMBL/GenBank/DDBJ whole genome shotgun (WGS) entry which is preliminary data.</text>
</comment>
<dbReference type="GO" id="GO:0005886">
    <property type="term" value="C:plasma membrane"/>
    <property type="evidence" value="ECO:0007669"/>
    <property type="project" value="UniProtKB-SubCell"/>
</dbReference>
<dbReference type="FunFam" id="3.30.200.20:FF:000195">
    <property type="entry name" value="G-type lectin S-receptor-like serine/threonine-protein kinase"/>
    <property type="match status" value="1"/>
</dbReference>
<evidence type="ECO:0000259" key="27">
    <source>
        <dbReference type="PROSITE" id="PS50948"/>
    </source>
</evidence>
<keyword evidence="13 22" id="KW-1133">Transmembrane helix</keyword>
<evidence type="ECO:0000256" key="12">
    <source>
        <dbReference type="ARBA" id="ARBA00022840"/>
    </source>
</evidence>
<feature type="signal peptide" evidence="23">
    <location>
        <begin position="1"/>
        <end position="16"/>
    </location>
</feature>
<evidence type="ECO:0000256" key="17">
    <source>
        <dbReference type="ARBA" id="ARBA00023180"/>
    </source>
</evidence>
<evidence type="ECO:0000256" key="23">
    <source>
        <dbReference type="SAM" id="SignalP"/>
    </source>
</evidence>
<feature type="domain" description="Bulb-type lectin" evidence="26">
    <location>
        <begin position="18"/>
        <end position="143"/>
    </location>
</feature>
<feature type="domain" description="EGF-like" evidence="25">
    <location>
        <begin position="280"/>
        <end position="316"/>
    </location>
</feature>
<dbReference type="Pfam" id="PF07714">
    <property type="entry name" value="PK_Tyr_Ser-Thr"/>
    <property type="match status" value="1"/>
</dbReference>
<feature type="non-terminal residue" evidence="28">
    <location>
        <position position="738"/>
    </location>
</feature>